<dbReference type="InterPro" id="IPR013956">
    <property type="entry name" value="E3_ubiquit_lig_Bre1"/>
</dbReference>
<dbReference type="Gene3D" id="3.30.40.10">
    <property type="entry name" value="Zinc/RING finger domain, C3HC4 (zinc finger)"/>
    <property type="match status" value="1"/>
</dbReference>
<keyword evidence="8 15" id="KW-0833">Ubl conjugation pathway</keyword>
<evidence type="ECO:0000256" key="7">
    <source>
        <dbReference type="ARBA" id="ARBA00022771"/>
    </source>
</evidence>
<evidence type="ECO:0000256" key="17">
    <source>
        <dbReference type="SAM" id="MobiDB-lite"/>
    </source>
</evidence>
<feature type="coiled-coil region" evidence="16">
    <location>
        <begin position="583"/>
        <end position="617"/>
    </location>
</feature>
<comment type="function">
    <text evidence="13">E3 ubiquitin-protein ligase that mediates monoubiquitination of histone H2B to form H2BK123ub1. H2BK123ub1 gives a specific tag for epigenetic transcriptional activation and is also a prerequisite for H3K4me and H3K79me formation.</text>
</comment>
<evidence type="ECO:0000313" key="21">
    <source>
        <dbReference type="Proteomes" id="UP000800097"/>
    </source>
</evidence>
<keyword evidence="12 15" id="KW-0539">Nucleus</keyword>
<evidence type="ECO:0000259" key="18">
    <source>
        <dbReference type="PROSITE" id="PS50089"/>
    </source>
</evidence>
<evidence type="ECO:0000256" key="5">
    <source>
        <dbReference type="ARBA" id="ARBA00022679"/>
    </source>
</evidence>
<feature type="coiled-coil region" evidence="16">
    <location>
        <begin position="646"/>
        <end position="673"/>
    </location>
</feature>
<evidence type="ECO:0000313" key="20">
    <source>
        <dbReference type="EMBL" id="KAF2273864.1"/>
    </source>
</evidence>
<dbReference type="Pfam" id="PF26095">
    <property type="entry name" value="CC_Bre1"/>
    <property type="match status" value="1"/>
</dbReference>
<evidence type="ECO:0000256" key="16">
    <source>
        <dbReference type="SAM" id="Coils"/>
    </source>
</evidence>
<evidence type="ECO:0000256" key="15">
    <source>
        <dbReference type="RuleBase" id="RU365038"/>
    </source>
</evidence>
<dbReference type="UniPathway" id="UPA00143"/>
<dbReference type="InterPro" id="IPR058643">
    <property type="entry name" value="BRE1-like_CC"/>
</dbReference>
<accession>A0A6A6JCB9</accession>
<feature type="compositionally biased region" description="Basic and acidic residues" evidence="17">
    <location>
        <begin position="16"/>
        <end position="26"/>
    </location>
</feature>
<reference evidence="20" key="1">
    <citation type="journal article" date="2020" name="Stud. Mycol.">
        <title>101 Dothideomycetes genomes: a test case for predicting lifestyles and emergence of pathogens.</title>
        <authorList>
            <person name="Haridas S."/>
            <person name="Albert R."/>
            <person name="Binder M."/>
            <person name="Bloem J."/>
            <person name="Labutti K."/>
            <person name="Salamov A."/>
            <person name="Andreopoulos B."/>
            <person name="Baker S."/>
            <person name="Barry K."/>
            <person name="Bills G."/>
            <person name="Bluhm B."/>
            <person name="Cannon C."/>
            <person name="Castanera R."/>
            <person name="Culley D."/>
            <person name="Daum C."/>
            <person name="Ezra D."/>
            <person name="Gonzalez J."/>
            <person name="Henrissat B."/>
            <person name="Kuo A."/>
            <person name="Liang C."/>
            <person name="Lipzen A."/>
            <person name="Lutzoni F."/>
            <person name="Magnuson J."/>
            <person name="Mondo S."/>
            <person name="Nolan M."/>
            <person name="Ohm R."/>
            <person name="Pangilinan J."/>
            <person name="Park H.-J."/>
            <person name="Ramirez L."/>
            <person name="Alfaro M."/>
            <person name="Sun H."/>
            <person name="Tritt A."/>
            <person name="Yoshinaga Y."/>
            <person name="Zwiers L.-H."/>
            <person name="Turgeon B."/>
            <person name="Goodwin S."/>
            <person name="Spatafora J."/>
            <person name="Crous P."/>
            <person name="Grigoriev I."/>
        </authorList>
    </citation>
    <scope>NUCLEOTIDE SEQUENCE</scope>
    <source>
        <strain evidence="20">CBS 379.55</strain>
    </source>
</reference>
<dbReference type="GeneID" id="54555193"/>
<dbReference type="PROSITE" id="PS00518">
    <property type="entry name" value="ZF_RING_1"/>
    <property type="match status" value="1"/>
</dbReference>
<dbReference type="Pfam" id="PF08647">
    <property type="entry name" value="BRE1"/>
    <property type="match status" value="1"/>
</dbReference>
<feature type="domain" description="RING-type" evidence="18">
    <location>
        <begin position="691"/>
        <end position="729"/>
    </location>
</feature>
<evidence type="ECO:0000256" key="11">
    <source>
        <dbReference type="ARBA" id="ARBA00023054"/>
    </source>
</evidence>
<dbReference type="EMBL" id="ML986507">
    <property type="protein sequence ID" value="KAF2273864.1"/>
    <property type="molecule type" value="Genomic_DNA"/>
</dbReference>
<dbReference type="PANTHER" id="PTHR23163">
    <property type="entry name" value="RING FINGER PROTEIN-RELATED"/>
    <property type="match status" value="1"/>
</dbReference>
<feature type="coiled-coil region" evidence="16">
    <location>
        <begin position="62"/>
        <end position="96"/>
    </location>
</feature>
<comment type="similarity">
    <text evidence="4 15">Belongs to the BRE1 family.</text>
</comment>
<evidence type="ECO:0000256" key="6">
    <source>
        <dbReference type="ARBA" id="ARBA00022723"/>
    </source>
</evidence>
<dbReference type="GO" id="GO:0016567">
    <property type="term" value="P:protein ubiquitination"/>
    <property type="evidence" value="ECO:0007669"/>
    <property type="project" value="UniProtKB-UniRule"/>
</dbReference>
<dbReference type="RefSeq" id="XP_033651403.1">
    <property type="nucleotide sequence ID" value="XM_033802018.1"/>
</dbReference>
<keyword evidence="10 15" id="KW-0156">Chromatin regulator</keyword>
<evidence type="ECO:0000256" key="10">
    <source>
        <dbReference type="ARBA" id="ARBA00022853"/>
    </source>
</evidence>
<dbReference type="InterPro" id="IPR013087">
    <property type="entry name" value="Znf_C2H2_type"/>
</dbReference>
<dbReference type="Proteomes" id="UP000800097">
    <property type="component" value="Unassembled WGS sequence"/>
</dbReference>
<keyword evidence="11 15" id="KW-0175">Coiled coil</keyword>
<keyword evidence="7 14" id="KW-0863">Zinc-finger</keyword>
<dbReference type="PROSITE" id="PS50157">
    <property type="entry name" value="ZINC_FINGER_C2H2_2"/>
    <property type="match status" value="1"/>
</dbReference>
<dbReference type="GO" id="GO:0006325">
    <property type="term" value="P:chromatin organization"/>
    <property type="evidence" value="ECO:0007669"/>
    <property type="project" value="UniProtKB-KW"/>
</dbReference>
<keyword evidence="21" id="KW-1185">Reference proteome</keyword>
<dbReference type="GO" id="GO:0061630">
    <property type="term" value="F:ubiquitin protein ligase activity"/>
    <property type="evidence" value="ECO:0007669"/>
    <property type="project" value="UniProtKB-EC"/>
</dbReference>
<dbReference type="PROSITE" id="PS50089">
    <property type="entry name" value="ZF_RING_2"/>
    <property type="match status" value="1"/>
</dbReference>
<organism evidence="20 21">
    <name type="scientific">Westerdykella ornata</name>
    <dbReference type="NCBI Taxonomy" id="318751"/>
    <lineage>
        <taxon>Eukaryota</taxon>
        <taxon>Fungi</taxon>
        <taxon>Dikarya</taxon>
        <taxon>Ascomycota</taxon>
        <taxon>Pezizomycotina</taxon>
        <taxon>Dothideomycetes</taxon>
        <taxon>Pleosporomycetidae</taxon>
        <taxon>Pleosporales</taxon>
        <taxon>Sporormiaceae</taxon>
        <taxon>Westerdykella</taxon>
    </lineage>
</organism>
<dbReference type="SUPFAM" id="SSF57850">
    <property type="entry name" value="RING/U-box"/>
    <property type="match status" value="1"/>
</dbReference>
<feature type="region of interest" description="Disordered" evidence="17">
    <location>
        <begin position="12"/>
        <end position="50"/>
    </location>
</feature>
<evidence type="ECO:0000259" key="19">
    <source>
        <dbReference type="PROSITE" id="PS50157"/>
    </source>
</evidence>
<dbReference type="AlphaFoldDB" id="A0A6A6JCB9"/>
<evidence type="ECO:0000256" key="13">
    <source>
        <dbReference type="ARBA" id="ARBA00059679"/>
    </source>
</evidence>
<keyword evidence="5 15" id="KW-0808">Transferase</keyword>
<evidence type="ECO:0000256" key="1">
    <source>
        <dbReference type="ARBA" id="ARBA00000900"/>
    </source>
</evidence>
<dbReference type="Pfam" id="PF13923">
    <property type="entry name" value="zf-C3HC4_2"/>
    <property type="match status" value="1"/>
</dbReference>
<dbReference type="GO" id="GO:0005634">
    <property type="term" value="C:nucleus"/>
    <property type="evidence" value="ECO:0007669"/>
    <property type="project" value="UniProtKB-SubCell"/>
</dbReference>
<dbReference type="SMART" id="SM00184">
    <property type="entry name" value="RING"/>
    <property type="match status" value="1"/>
</dbReference>
<evidence type="ECO:0000256" key="3">
    <source>
        <dbReference type="ARBA" id="ARBA00004906"/>
    </source>
</evidence>
<dbReference type="PANTHER" id="PTHR23163:SF0">
    <property type="entry name" value="E3 UBIQUITIN-PROTEIN LIGASE BRE1"/>
    <property type="match status" value="1"/>
</dbReference>
<dbReference type="InterPro" id="IPR017907">
    <property type="entry name" value="Znf_RING_CS"/>
</dbReference>
<keyword evidence="6 15" id="KW-0479">Metal-binding</keyword>
<comment type="catalytic activity">
    <reaction evidence="1 15">
        <text>S-ubiquitinyl-[E2 ubiquitin-conjugating enzyme]-L-cysteine + [acceptor protein]-L-lysine = [E2 ubiquitin-conjugating enzyme]-L-cysteine + N(6)-ubiquitinyl-[acceptor protein]-L-lysine.</text>
        <dbReference type="EC" id="2.3.2.27"/>
    </reaction>
</comment>
<evidence type="ECO:0000256" key="12">
    <source>
        <dbReference type="ARBA" id="ARBA00023242"/>
    </source>
</evidence>
<dbReference type="InterPro" id="IPR001841">
    <property type="entry name" value="Znf_RING"/>
</dbReference>
<evidence type="ECO:0000256" key="8">
    <source>
        <dbReference type="ARBA" id="ARBA00022786"/>
    </source>
</evidence>
<feature type="domain" description="C2H2-type" evidence="19">
    <location>
        <begin position="724"/>
        <end position="743"/>
    </location>
</feature>
<name>A0A6A6JCB9_WESOR</name>
<dbReference type="CDD" id="cd16499">
    <property type="entry name" value="RING-HC_Bre1-like"/>
    <property type="match status" value="1"/>
</dbReference>
<evidence type="ECO:0000256" key="2">
    <source>
        <dbReference type="ARBA" id="ARBA00004123"/>
    </source>
</evidence>
<evidence type="ECO:0000256" key="14">
    <source>
        <dbReference type="PROSITE-ProRule" id="PRU00042"/>
    </source>
</evidence>
<protein>
    <recommendedName>
        <fullName evidence="15">E3 ubiquitin protein ligase</fullName>
        <ecNumber evidence="15">2.3.2.27</ecNumber>
    </recommendedName>
</protein>
<feature type="coiled-coil region" evidence="16">
    <location>
        <begin position="283"/>
        <end position="505"/>
    </location>
</feature>
<sequence>MRLAARTVLTPSLDAVKMDDRKRPAGQDDTAPPPKRQALSVNGAKSHQDDVPWKDDIEAYQKDAILRQMREYKREKNTIEAELRKMEERAKDHDDHLRVIDTWFEQLLDEIRVLVGEKLPDSDSSKQRLQPPVTVSATSNDINIGSSSIPTTLFFEDSEAFSKHLASRREKILAALSDLFGKFPPSTPEVSDLNQRLGKVLAREKQLIADLQKVNSEKEHTSDRLDTATLRYMLAEKKLDRLKSIQVQKLERQAQGGNVAVKEESSSVSNGAEAVGSANGVINEELETARDAAMAEAAKRKEQLEQLEQENKKLTAELSSLNVKLAGLSDDDYAKTELFKVLKSQHEDVIKRINHLEATNIQLREEAKKLQAERTEYRIKVDDEARATISESEGNVARAEADLARIRSHRDELLTEVSTLKAILQDNTVSRTETKELVSACESRISALESECERLRLQLAENAPGAGDQAADLENMTPDQLKNRIATLENQHRLLNNELPAMEAAWKKAQAVAGRKIAEISTWEENVGRANADKAKADQKYFAAMKAKETLAEQNRVLRVQANKSTEIVTQLKEAEAHSRSLVDKLEKQCAEMRAQMEELSIQHRTLQQKLKEMEIASEGHANQVSELKKVVEAKDAAYLASKHSQRESETERDKLAAQVHGLEKQCQHWKKKSAGNQSEDAAMMQSMLQCQVCKTNFKDTVIKTCGHVFCDKCVQDRLINRARKCPHCGKAFGNNDTMRIHL</sequence>
<dbReference type="OrthoDB" id="654191at2759"/>
<comment type="subcellular location">
    <subcellularLocation>
        <location evidence="2 15">Nucleus</location>
    </subcellularLocation>
</comment>
<dbReference type="GO" id="GO:0033503">
    <property type="term" value="C:HULC complex"/>
    <property type="evidence" value="ECO:0007669"/>
    <property type="project" value="TreeGrafter"/>
</dbReference>
<gene>
    <name evidence="20" type="ORF">EI97DRAFT_480036</name>
</gene>
<dbReference type="GO" id="GO:0008270">
    <property type="term" value="F:zinc ion binding"/>
    <property type="evidence" value="ECO:0007669"/>
    <property type="project" value="UniProtKB-KW"/>
</dbReference>
<proteinExistence type="inferred from homology"/>
<comment type="pathway">
    <text evidence="3 15">Protein modification; protein ubiquitination.</text>
</comment>
<evidence type="ECO:0000256" key="4">
    <source>
        <dbReference type="ARBA" id="ARBA00005555"/>
    </source>
</evidence>
<evidence type="ECO:0000256" key="9">
    <source>
        <dbReference type="ARBA" id="ARBA00022833"/>
    </source>
</evidence>
<dbReference type="InterPro" id="IPR013083">
    <property type="entry name" value="Znf_RING/FYVE/PHD"/>
</dbReference>
<keyword evidence="9 15" id="KW-0862">Zinc</keyword>
<dbReference type="EC" id="2.3.2.27" evidence="15"/>